<reference evidence="1 2" key="1">
    <citation type="submission" date="2022-03" db="EMBL/GenBank/DDBJ databases">
        <authorList>
            <person name="Brunel B."/>
        </authorList>
    </citation>
    <scope>NUCLEOTIDE SEQUENCE [LARGE SCALE GENOMIC DNA]</scope>
    <source>
        <strain evidence="1">STM5069sample</strain>
    </source>
</reference>
<comment type="caution">
    <text evidence="1">The sequence shown here is derived from an EMBL/GenBank/DDBJ whole genome shotgun (WGS) entry which is preliminary data.</text>
</comment>
<gene>
    <name evidence="1" type="ORF">MES5069_190195</name>
</gene>
<accession>A0ABN8JNJ2</accession>
<evidence type="ECO:0000313" key="2">
    <source>
        <dbReference type="Proteomes" id="UP001153050"/>
    </source>
</evidence>
<sequence length="131" mass="14668">MALKLAIDREEILNKILRGYGTLGNDFPVNAGRPTQDQTYSTTYLSTMPWNDTHFFNESSINFSLRRDALPVRPFRATIPLLQSGRPLIGANSPVFSEIHLHQIFASCQSTSWCTFSPDAKIVSFATVDSQ</sequence>
<dbReference type="Proteomes" id="UP001153050">
    <property type="component" value="Unassembled WGS sequence"/>
</dbReference>
<organism evidence="1 2">
    <name type="scientific">Mesorhizobium escarrei</name>
    <dbReference type="NCBI Taxonomy" id="666018"/>
    <lineage>
        <taxon>Bacteria</taxon>
        <taxon>Pseudomonadati</taxon>
        <taxon>Pseudomonadota</taxon>
        <taxon>Alphaproteobacteria</taxon>
        <taxon>Hyphomicrobiales</taxon>
        <taxon>Phyllobacteriaceae</taxon>
        <taxon>Mesorhizobium</taxon>
    </lineage>
</organism>
<evidence type="ECO:0000313" key="1">
    <source>
        <dbReference type="EMBL" id="CAH2398231.1"/>
    </source>
</evidence>
<dbReference type="EMBL" id="CAKXZT010000101">
    <property type="protein sequence ID" value="CAH2398231.1"/>
    <property type="molecule type" value="Genomic_DNA"/>
</dbReference>
<protein>
    <submittedName>
        <fullName evidence="1">Uncharacterized protein</fullName>
    </submittedName>
</protein>
<proteinExistence type="predicted"/>
<name>A0ABN8JNJ2_9HYPH</name>
<keyword evidence="2" id="KW-1185">Reference proteome</keyword>